<dbReference type="AlphaFoldDB" id="A0AAD4KCN1"/>
<feature type="non-terminal residue" evidence="2">
    <location>
        <position position="416"/>
    </location>
</feature>
<dbReference type="InterPro" id="IPR003307">
    <property type="entry name" value="W2_domain"/>
</dbReference>
<organism evidence="2 3">
    <name type="scientific">Drosophila rubida</name>
    <dbReference type="NCBI Taxonomy" id="30044"/>
    <lineage>
        <taxon>Eukaryota</taxon>
        <taxon>Metazoa</taxon>
        <taxon>Ecdysozoa</taxon>
        <taxon>Arthropoda</taxon>
        <taxon>Hexapoda</taxon>
        <taxon>Insecta</taxon>
        <taxon>Pterygota</taxon>
        <taxon>Neoptera</taxon>
        <taxon>Endopterygota</taxon>
        <taxon>Diptera</taxon>
        <taxon>Brachycera</taxon>
        <taxon>Muscomorpha</taxon>
        <taxon>Ephydroidea</taxon>
        <taxon>Drosophilidae</taxon>
        <taxon>Drosophila</taxon>
    </lineage>
</organism>
<dbReference type="PANTHER" id="PTHR14208:SF2">
    <property type="entry name" value="PROTEIN KRASAVIETZ"/>
    <property type="match status" value="1"/>
</dbReference>
<gene>
    <name evidence="2" type="ORF">KR093_003743</name>
</gene>
<dbReference type="SUPFAM" id="SSF48371">
    <property type="entry name" value="ARM repeat"/>
    <property type="match status" value="1"/>
</dbReference>
<evidence type="ECO:0000313" key="2">
    <source>
        <dbReference type="EMBL" id="KAH8386957.1"/>
    </source>
</evidence>
<proteinExistence type="predicted"/>
<dbReference type="Pfam" id="PF02020">
    <property type="entry name" value="W2"/>
    <property type="match status" value="1"/>
</dbReference>
<dbReference type="EMBL" id="JAJJHW010000095">
    <property type="protein sequence ID" value="KAH8386957.1"/>
    <property type="molecule type" value="Genomic_DNA"/>
</dbReference>
<dbReference type="PANTHER" id="PTHR14208">
    <property type="entry name" value="BASIC LEUCINE ZIPPER AND W2 DOMAIN-CONTAINING PROTEIN"/>
    <property type="match status" value="1"/>
</dbReference>
<dbReference type="Pfam" id="PF25504">
    <property type="entry name" value="HEAT_5MP1_2"/>
    <property type="match status" value="1"/>
</dbReference>
<dbReference type="GO" id="GO:0016020">
    <property type="term" value="C:membrane"/>
    <property type="evidence" value="ECO:0007669"/>
    <property type="project" value="TreeGrafter"/>
</dbReference>
<dbReference type="InterPro" id="IPR057397">
    <property type="entry name" value="HEAT_5MP1_2"/>
</dbReference>
<dbReference type="PROSITE" id="PS51363">
    <property type="entry name" value="W2"/>
    <property type="match status" value="1"/>
</dbReference>
<dbReference type="SMART" id="SM00515">
    <property type="entry name" value="eIF5C"/>
    <property type="match status" value="1"/>
</dbReference>
<accession>A0AAD4KCN1</accession>
<dbReference type="InterPro" id="IPR016024">
    <property type="entry name" value="ARM-type_fold"/>
</dbReference>
<dbReference type="GO" id="GO:0005737">
    <property type="term" value="C:cytoplasm"/>
    <property type="evidence" value="ECO:0007669"/>
    <property type="project" value="TreeGrafter"/>
</dbReference>
<name>A0AAD4KCN1_9MUSC</name>
<feature type="domain" description="W2" evidence="1">
    <location>
        <begin position="246"/>
        <end position="416"/>
    </location>
</feature>
<keyword evidence="3" id="KW-1185">Reference proteome</keyword>
<comment type="caution">
    <text evidence="2">The sequence shown here is derived from an EMBL/GenBank/DDBJ whole genome shotgun (WGS) entry which is preliminary data.</text>
</comment>
<reference evidence="2" key="1">
    <citation type="journal article" date="2021" name="Mol. Ecol. Resour.">
        <title>Phylogenomic analyses of the genus Drosophila reveals genomic signals of climate adaptation.</title>
        <authorList>
            <person name="Li F."/>
            <person name="Rane R.V."/>
            <person name="Luria V."/>
            <person name="Xiong Z."/>
            <person name="Chen J."/>
            <person name="Li Z."/>
            <person name="Catullo R.A."/>
            <person name="Griffin P.C."/>
            <person name="Schiffer M."/>
            <person name="Pearce S."/>
            <person name="Lee S.F."/>
            <person name="McElroy K."/>
            <person name="Stocker A."/>
            <person name="Shirriffs J."/>
            <person name="Cockerell F."/>
            <person name="Coppin C."/>
            <person name="Sgro C.M."/>
            <person name="Karger A."/>
            <person name="Cain J.W."/>
            <person name="Weber J.A."/>
            <person name="Santpere G."/>
            <person name="Kirschner M.W."/>
            <person name="Hoffmann A.A."/>
            <person name="Oakeshott J.G."/>
            <person name="Zhang G."/>
        </authorList>
    </citation>
    <scope>NUCLEOTIDE SEQUENCE</scope>
    <source>
        <strain evidence="2">BGI-SZ-2011g</strain>
    </source>
</reference>
<sequence length="416" mass="47033">MATKYILPCFRLKAGRTGKKDKDSELLAYRTELVEALDRTKGKLEASWKALDGIVTKSCHDSQRHASQLFDILYTGGLLTGDSNELHQLHTSYCVFTSHDDINALRVYEQLMKRLRRRHKHLDAAFESHAQRLLTLLAGFEAGARHRLALLMTLLLADGQLKPRALLALGQQQANIDEGLALEFMLVVCGALKRERGSAAMLQLLKKSGLDGKIISFMPPMLRSDLSFRQVYQEHGLDELIALHEARAGQQLRSRLQQHLLDDISERLPQVDVVRNVREFQRQHHMSDSEVIAIVWHTINTQRTATASLGMGVGVGVGVAASAGLLERTLHKLQLYAPLLNGLCSTDSAQIALLLQLQEWCYEHHALLKHFERLAVHLYKAGVINEDAVIRWYEVDHIDKGKAAFLDQMRRFVHWL</sequence>
<evidence type="ECO:0000313" key="3">
    <source>
        <dbReference type="Proteomes" id="UP001200034"/>
    </source>
</evidence>
<evidence type="ECO:0000259" key="1">
    <source>
        <dbReference type="PROSITE" id="PS51363"/>
    </source>
</evidence>
<dbReference type="Proteomes" id="UP001200034">
    <property type="component" value="Unassembled WGS sequence"/>
</dbReference>
<protein>
    <recommendedName>
        <fullName evidence="1">W2 domain-containing protein</fullName>
    </recommendedName>
</protein>
<dbReference type="InterPro" id="IPR051245">
    <property type="entry name" value="eIF5-mimic_regulator"/>
</dbReference>
<dbReference type="Gene3D" id="1.25.40.180">
    <property type="match status" value="1"/>
</dbReference>